<dbReference type="SUPFAM" id="SSF82829">
    <property type="entry name" value="MesJ substrate recognition domain-like"/>
    <property type="match status" value="1"/>
</dbReference>
<organism evidence="10 11">
    <name type="scientific">Arsenophonus apicola</name>
    <dbReference type="NCBI Taxonomy" id="2879119"/>
    <lineage>
        <taxon>Bacteria</taxon>
        <taxon>Pseudomonadati</taxon>
        <taxon>Pseudomonadota</taxon>
        <taxon>Gammaproteobacteria</taxon>
        <taxon>Enterobacterales</taxon>
        <taxon>Morganellaceae</taxon>
        <taxon>Arsenophonus</taxon>
    </lineage>
</organism>
<dbReference type="SMART" id="SM00977">
    <property type="entry name" value="TilS_C"/>
    <property type="match status" value="1"/>
</dbReference>
<comment type="similarity">
    <text evidence="8">Belongs to the tRNA(Ile)-lysidine synthase family.</text>
</comment>
<dbReference type="SUPFAM" id="SSF56037">
    <property type="entry name" value="PheT/TilS domain"/>
    <property type="match status" value="1"/>
</dbReference>
<comment type="catalytic activity">
    <reaction evidence="7 8">
        <text>cytidine(34) in tRNA(Ile2) + L-lysine + ATP = lysidine(34) in tRNA(Ile2) + AMP + diphosphate + H(+)</text>
        <dbReference type="Rhea" id="RHEA:43744"/>
        <dbReference type="Rhea" id="RHEA-COMP:10625"/>
        <dbReference type="Rhea" id="RHEA-COMP:10670"/>
        <dbReference type="ChEBI" id="CHEBI:15378"/>
        <dbReference type="ChEBI" id="CHEBI:30616"/>
        <dbReference type="ChEBI" id="CHEBI:32551"/>
        <dbReference type="ChEBI" id="CHEBI:33019"/>
        <dbReference type="ChEBI" id="CHEBI:82748"/>
        <dbReference type="ChEBI" id="CHEBI:83665"/>
        <dbReference type="ChEBI" id="CHEBI:456215"/>
        <dbReference type="EC" id="6.3.4.19"/>
    </reaction>
</comment>
<dbReference type="Pfam" id="PF09179">
    <property type="entry name" value="TilS"/>
    <property type="match status" value="1"/>
</dbReference>
<dbReference type="PANTHER" id="PTHR43033">
    <property type="entry name" value="TRNA(ILE)-LYSIDINE SYNTHASE-RELATED"/>
    <property type="match status" value="1"/>
</dbReference>
<dbReference type="RefSeq" id="WP_280939077.1">
    <property type="nucleotide sequence ID" value="NZ_CP123759.1"/>
</dbReference>
<dbReference type="HAMAP" id="MF_01161">
    <property type="entry name" value="tRNA_Ile_lys_synt"/>
    <property type="match status" value="1"/>
</dbReference>
<sequence>MPEEVVKIIMNVDEAALLKQIIKTIGSTCRILVGFSGGLDSTVLLHALVTLRQTTLPNLNIRAVYIHHGLNDKADEWAIHCQKVCCDLQVAFYSQQVYIDPTKKGIEAAARDARYQAFREILLPEEIIVTAQHLDDQAETFLLALKRGSGPAGLSAMPISIPFADSYLIRPLLSFSRQQLVVYAQKKALSWIEDDSNQNQRYDRNFLRLTIMPHFNRRWPHFSQSVARSASLCAEQEALLNELLQDYLSQLVTAEGALQLDALASYSEIKRNAILRRWLSLHRILMPSRLQLKQIWQDVICARPDAEPQFMLANNNVIRRFKQQLWLLPQFNDLTKICLAWQLPTAIKLPDNLGTLMIADTGEGIRAPFSHEKVTIRFGLKGNIKIIGRQHARRSKKLWQELGVAPWLRERTPLIYYNDELIAAVGVFITESGRCIQGQSELKIKWLTDKKPLLYK</sequence>
<dbReference type="InterPro" id="IPR015262">
    <property type="entry name" value="tRNA_Ile_lys_synt_subst-bd"/>
</dbReference>
<proteinExistence type="inferred from homology"/>
<dbReference type="InterPro" id="IPR012795">
    <property type="entry name" value="tRNA_Ile_lys_synt_N"/>
</dbReference>
<keyword evidence="11" id="KW-1185">Reference proteome</keyword>
<protein>
    <recommendedName>
        <fullName evidence="8">tRNA(Ile)-lysidine synthase</fullName>
        <ecNumber evidence="8">6.3.4.19</ecNumber>
    </recommendedName>
    <alternativeName>
        <fullName evidence="8">tRNA(Ile)-2-lysyl-cytidine synthase</fullName>
    </alternativeName>
    <alternativeName>
        <fullName evidence="8">tRNA(Ile)-lysidine synthetase</fullName>
    </alternativeName>
</protein>
<dbReference type="InterPro" id="IPR012094">
    <property type="entry name" value="tRNA_Ile_lys_synt"/>
</dbReference>
<evidence type="ECO:0000256" key="6">
    <source>
        <dbReference type="ARBA" id="ARBA00022840"/>
    </source>
</evidence>
<comment type="domain">
    <text evidence="8">The N-terminal region contains the highly conserved SGGXDS motif, predicted to be a P-loop motif involved in ATP binding.</text>
</comment>
<dbReference type="Pfam" id="PF11734">
    <property type="entry name" value="TilS_C"/>
    <property type="match status" value="1"/>
</dbReference>
<name>A0ABY8P3H4_9GAMM</name>
<evidence type="ECO:0000256" key="8">
    <source>
        <dbReference type="HAMAP-Rule" id="MF_01161"/>
    </source>
</evidence>
<dbReference type="Gene3D" id="1.20.59.20">
    <property type="match status" value="1"/>
</dbReference>
<evidence type="ECO:0000256" key="4">
    <source>
        <dbReference type="ARBA" id="ARBA00022694"/>
    </source>
</evidence>
<evidence type="ECO:0000256" key="3">
    <source>
        <dbReference type="ARBA" id="ARBA00022598"/>
    </source>
</evidence>
<evidence type="ECO:0000256" key="2">
    <source>
        <dbReference type="ARBA" id="ARBA00022490"/>
    </source>
</evidence>
<keyword evidence="5 8" id="KW-0547">Nucleotide-binding</keyword>
<dbReference type="Gene3D" id="3.40.50.620">
    <property type="entry name" value="HUPs"/>
    <property type="match status" value="1"/>
</dbReference>
<reference evidence="10 11" key="1">
    <citation type="submission" date="2023-04" db="EMBL/GenBank/DDBJ databases">
        <title>Genome dynamics across the evolutionary transition to endosymbiosis.</title>
        <authorList>
            <person name="Siozios S."/>
            <person name="Nadal-Jimenez P."/>
            <person name="Azagi T."/>
            <person name="Sprong H."/>
            <person name="Frost C.L."/>
            <person name="Parratt S.R."/>
            <person name="Taylor G."/>
            <person name="Brettell L."/>
            <person name="Lew K.C."/>
            <person name="Croft L."/>
            <person name="King K.C."/>
            <person name="Brockhurst M.A."/>
            <person name="Hypsa V."/>
            <person name="Novakova E."/>
            <person name="Darby A.C."/>
            <person name="Hurst G.D.D."/>
        </authorList>
    </citation>
    <scope>NUCLEOTIDE SEQUENCE [LARGE SCALE GENOMIC DNA]</scope>
    <source>
        <strain evidence="11">aApi_AU</strain>
    </source>
</reference>
<dbReference type="InterPro" id="IPR012796">
    <property type="entry name" value="Lysidine-tRNA-synth_C"/>
</dbReference>
<feature type="binding site" evidence="8">
    <location>
        <begin position="36"/>
        <end position="41"/>
    </location>
    <ligand>
        <name>ATP</name>
        <dbReference type="ChEBI" id="CHEBI:30616"/>
    </ligand>
</feature>
<keyword evidence="6 8" id="KW-0067">ATP-binding</keyword>
<evidence type="ECO:0000313" key="11">
    <source>
        <dbReference type="Proteomes" id="UP001231859"/>
    </source>
</evidence>
<dbReference type="CDD" id="cd01992">
    <property type="entry name" value="TilS_N"/>
    <property type="match status" value="1"/>
</dbReference>
<dbReference type="EC" id="6.3.4.19" evidence="8"/>
<feature type="domain" description="Lysidine-tRNA(Ile) synthetase C-terminal" evidence="9">
    <location>
        <begin position="374"/>
        <end position="446"/>
    </location>
</feature>
<evidence type="ECO:0000256" key="7">
    <source>
        <dbReference type="ARBA" id="ARBA00048539"/>
    </source>
</evidence>
<evidence type="ECO:0000313" key="10">
    <source>
        <dbReference type="EMBL" id="WGO84047.1"/>
    </source>
</evidence>
<dbReference type="Proteomes" id="UP001231859">
    <property type="component" value="Chromosome"/>
</dbReference>
<comment type="function">
    <text evidence="8">Ligates lysine onto the cytidine present at position 34 of the AUA codon-specific tRNA(Ile) that contains the anticodon CAU, in an ATP-dependent manner. Cytidine is converted to lysidine, thus changing the amino acid specificity of the tRNA from methionine to isoleucine.</text>
</comment>
<dbReference type="GO" id="GO:0032267">
    <property type="term" value="F:tRNA(Ile)-lysidine synthase activity"/>
    <property type="evidence" value="ECO:0007669"/>
    <property type="project" value="UniProtKB-EC"/>
</dbReference>
<dbReference type="NCBIfam" id="TIGR02433">
    <property type="entry name" value="lysidine_TilS_C"/>
    <property type="match status" value="1"/>
</dbReference>
<keyword evidence="2 8" id="KW-0963">Cytoplasm</keyword>
<evidence type="ECO:0000259" key="9">
    <source>
        <dbReference type="SMART" id="SM00977"/>
    </source>
</evidence>
<gene>
    <name evidence="8 10" type="primary">tilS</name>
    <name evidence="10" type="ORF">QG404_03830</name>
</gene>
<dbReference type="NCBIfam" id="TIGR02432">
    <property type="entry name" value="lysidine_TilS_N"/>
    <property type="match status" value="1"/>
</dbReference>
<dbReference type="PANTHER" id="PTHR43033:SF1">
    <property type="entry name" value="TRNA(ILE)-LYSIDINE SYNTHASE-RELATED"/>
    <property type="match status" value="1"/>
</dbReference>
<dbReference type="Pfam" id="PF01171">
    <property type="entry name" value="ATP_bind_3"/>
    <property type="match status" value="1"/>
</dbReference>
<keyword evidence="4 8" id="KW-0819">tRNA processing</keyword>
<accession>A0ABY8P3H4</accession>
<dbReference type="InterPro" id="IPR011063">
    <property type="entry name" value="TilS/TtcA_N"/>
</dbReference>
<comment type="subcellular location">
    <subcellularLocation>
        <location evidence="1 8">Cytoplasm</location>
    </subcellularLocation>
</comment>
<dbReference type="EMBL" id="CP123759">
    <property type="protein sequence ID" value="WGO84047.1"/>
    <property type="molecule type" value="Genomic_DNA"/>
</dbReference>
<dbReference type="InterPro" id="IPR014729">
    <property type="entry name" value="Rossmann-like_a/b/a_fold"/>
</dbReference>
<dbReference type="NCBIfam" id="NF007942">
    <property type="entry name" value="PRK10660.1"/>
    <property type="match status" value="1"/>
</dbReference>
<dbReference type="SUPFAM" id="SSF52402">
    <property type="entry name" value="Adenine nucleotide alpha hydrolases-like"/>
    <property type="match status" value="1"/>
</dbReference>
<keyword evidence="3 8" id="KW-0436">Ligase</keyword>
<evidence type="ECO:0000256" key="1">
    <source>
        <dbReference type="ARBA" id="ARBA00004496"/>
    </source>
</evidence>
<evidence type="ECO:0000256" key="5">
    <source>
        <dbReference type="ARBA" id="ARBA00022741"/>
    </source>
</evidence>